<evidence type="ECO:0000256" key="2">
    <source>
        <dbReference type="SAM" id="MobiDB-lite"/>
    </source>
</evidence>
<dbReference type="PANTHER" id="PTHR43318">
    <property type="entry name" value="UDP-N-ACETYLGLUCOSAMINE 4,6-DEHYDRATASE"/>
    <property type="match status" value="1"/>
</dbReference>
<feature type="domain" description="Polysaccharide biosynthesis protein CapD-like" evidence="4">
    <location>
        <begin position="300"/>
        <end position="576"/>
    </location>
</feature>
<feature type="region of interest" description="Disordered" evidence="2">
    <location>
        <begin position="592"/>
        <end position="638"/>
    </location>
</feature>
<dbReference type="InterPro" id="IPR036291">
    <property type="entry name" value="NAD(P)-bd_dom_sf"/>
</dbReference>
<evidence type="ECO:0000259" key="4">
    <source>
        <dbReference type="Pfam" id="PF02719"/>
    </source>
</evidence>
<sequence>MTPLLSGQSRRKPPLMLLERTDVHLTLSFIDALCWFVAAFALIAFRYDFELNAVQWSSVLVYSIFAASAQMLLGWLAGVYRGSNRIGSFIEASTMATVTLAVGFIVGLVFMIGVPDYPNGVAFLAPFLALILMGAARFVARAVAIQIFQRYKAAGKAERILLYGAGNAGRMVGNLFFSDPDSKFQVVGLIDDDPRKRHRRFEFGRVVGQRKDMIAKARALGVQSVLVAIPTASADFLKQLSSDLDAAGMKMLVLPPLREWSGGQLKLGDIHEFDVTDLLGRDPIKTDLTSIADYVRGKVVLITGAGGSIGSEIARQVHQFGPKELVCLDRDESALHSVQLSIYGQGLLDTPDMVLCDIRDKPALQKIFEAHRPHVVFHAAALKHLPLLEQYPDEGWKTNVLGTLDVLECAAEFGVETFVNISTDKAADPTSVLGKTKRRAEELTAWFAENHDGNYLSVRFGNVLGSRGSVLHTFAQQIERGGPITVVHPDVTRFFMTIPEACQLVIQAGAVGQGGQVLVLNMGEPVRILDMAKRLIRDSGKDIGVRITGLREGEKLHEVLFSGAEQSSPSIHPLISAVRVAPRSPVQLVAPWVDNEDRPEPHSVTKRPVQNDQTGWSPAHEKELNGASVGAAIPDGSK</sequence>
<keyword evidence="6" id="KW-1185">Reference proteome</keyword>
<dbReference type="InterPro" id="IPR051203">
    <property type="entry name" value="Polysaccharide_Synthase-Rel"/>
</dbReference>
<evidence type="ECO:0000313" key="6">
    <source>
        <dbReference type="Proteomes" id="UP000275256"/>
    </source>
</evidence>
<organism evidence="5 6">
    <name type="scientific">Tessaracoccus antarcticus</name>
    <dbReference type="NCBI Taxonomy" id="2479848"/>
    <lineage>
        <taxon>Bacteria</taxon>
        <taxon>Bacillati</taxon>
        <taxon>Actinomycetota</taxon>
        <taxon>Actinomycetes</taxon>
        <taxon>Propionibacteriales</taxon>
        <taxon>Propionibacteriaceae</taxon>
        <taxon>Tessaracoccus</taxon>
    </lineage>
</organism>
<dbReference type="CDD" id="cd05237">
    <property type="entry name" value="UDP_invert_4-6DH_SDR_e"/>
    <property type="match status" value="1"/>
</dbReference>
<name>A0A3M0GBV8_9ACTN</name>
<keyword evidence="3" id="KW-0812">Transmembrane</keyword>
<dbReference type="Proteomes" id="UP000275256">
    <property type="component" value="Unassembled WGS sequence"/>
</dbReference>
<dbReference type="AlphaFoldDB" id="A0A3M0GBV8"/>
<proteinExistence type="inferred from homology"/>
<dbReference type="Gene3D" id="3.40.50.720">
    <property type="entry name" value="NAD(P)-binding Rossmann-like Domain"/>
    <property type="match status" value="2"/>
</dbReference>
<feature type="transmembrane region" description="Helical" evidence="3">
    <location>
        <begin position="92"/>
        <end position="114"/>
    </location>
</feature>
<protein>
    <submittedName>
        <fullName evidence="5">Polysaccharide biosynthesis protein</fullName>
    </submittedName>
</protein>
<feature type="transmembrane region" description="Helical" evidence="3">
    <location>
        <begin position="21"/>
        <end position="47"/>
    </location>
</feature>
<comment type="caution">
    <text evidence="5">The sequence shown here is derived from an EMBL/GenBank/DDBJ whole genome shotgun (WGS) entry which is preliminary data.</text>
</comment>
<evidence type="ECO:0000256" key="1">
    <source>
        <dbReference type="ARBA" id="ARBA00007430"/>
    </source>
</evidence>
<dbReference type="Pfam" id="PF13727">
    <property type="entry name" value="CoA_binding_3"/>
    <property type="match status" value="1"/>
</dbReference>
<dbReference type="EMBL" id="REFW01000001">
    <property type="protein sequence ID" value="RMB61887.1"/>
    <property type="molecule type" value="Genomic_DNA"/>
</dbReference>
<reference evidence="5 6" key="1">
    <citation type="submission" date="2018-10" db="EMBL/GenBank/DDBJ databases">
        <title>Tessaracoccus antarcticuss sp. nov., isolated from sediment.</title>
        <authorList>
            <person name="Zhou L.Y."/>
            <person name="Du Z.J."/>
        </authorList>
    </citation>
    <scope>NUCLEOTIDE SEQUENCE [LARGE SCALE GENOMIC DNA]</scope>
    <source>
        <strain evidence="5 6">JDX10</strain>
    </source>
</reference>
<evidence type="ECO:0000313" key="5">
    <source>
        <dbReference type="EMBL" id="RMB61887.1"/>
    </source>
</evidence>
<dbReference type="SUPFAM" id="SSF51735">
    <property type="entry name" value="NAD(P)-binding Rossmann-fold domains"/>
    <property type="match status" value="2"/>
</dbReference>
<dbReference type="Pfam" id="PF02719">
    <property type="entry name" value="Polysacc_synt_2"/>
    <property type="match status" value="1"/>
</dbReference>
<comment type="similarity">
    <text evidence="1">Belongs to the polysaccharide synthase family.</text>
</comment>
<accession>A0A3M0GBV8</accession>
<keyword evidence="3" id="KW-0472">Membrane</keyword>
<feature type="transmembrane region" description="Helical" evidence="3">
    <location>
        <begin position="120"/>
        <end position="140"/>
    </location>
</feature>
<dbReference type="PANTHER" id="PTHR43318:SF1">
    <property type="entry name" value="POLYSACCHARIDE BIOSYNTHESIS PROTEIN EPSC-RELATED"/>
    <property type="match status" value="1"/>
</dbReference>
<evidence type="ECO:0000256" key="3">
    <source>
        <dbReference type="SAM" id="Phobius"/>
    </source>
</evidence>
<dbReference type="InterPro" id="IPR003869">
    <property type="entry name" value="Polysac_CapD-like"/>
</dbReference>
<gene>
    <name evidence="5" type="ORF">EAX62_04615</name>
</gene>
<keyword evidence="3" id="KW-1133">Transmembrane helix</keyword>
<feature type="transmembrane region" description="Helical" evidence="3">
    <location>
        <begin position="59"/>
        <end position="80"/>
    </location>
</feature>